<dbReference type="Proteomes" id="UP000295447">
    <property type="component" value="Unassembled WGS sequence"/>
</dbReference>
<comment type="caution">
    <text evidence="2">The sequence shown here is derived from an EMBL/GenBank/DDBJ whole genome shotgun (WGS) entry which is preliminary data.</text>
</comment>
<dbReference type="EMBL" id="SODF01000001">
    <property type="protein sequence ID" value="TDW22840.1"/>
    <property type="molecule type" value="Genomic_DNA"/>
</dbReference>
<proteinExistence type="predicted"/>
<reference evidence="2 3" key="1">
    <citation type="submission" date="2019-03" db="EMBL/GenBank/DDBJ databases">
        <title>Genomic Encyclopedia of Type Strains, Phase III (KMG-III): the genomes of soil and plant-associated and newly described type strains.</title>
        <authorList>
            <person name="Whitman W."/>
        </authorList>
    </citation>
    <scope>NUCLEOTIDE SEQUENCE [LARGE SCALE GENOMIC DNA]</scope>
    <source>
        <strain evidence="2 3">VKM Ac-2570</strain>
    </source>
</reference>
<organism evidence="2 3">
    <name type="scientific">Kribbella kalugense</name>
    <dbReference type="NCBI Taxonomy" id="2512221"/>
    <lineage>
        <taxon>Bacteria</taxon>
        <taxon>Bacillati</taxon>
        <taxon>Actinomycetota</taxon>
        <taxon>Actinomycetes</taxon>
        <taxon>Propionibacteriales</taxon>
        <taxon>Kribbellaceae</taxon>
        <taxon>Kribbella</taxon>
    </lineage>
</organism>
<dbReference type="PROSITE" id="PS51257">
    <property type="entry name" value="PROKAR_LIPOPROTEIN"/>
    <property type="match status" value="1"/>
</dbReference>
<name>A0A4R8A3P4_9ACTN</name>
<accession>A0A4R8A3P4</accession>
<evidence type="ECO:0000313" key="2">
    <source>
        <dbReference type="EMBL" id="TDW22840.1"/>
    </source>
</evidence>
<evidence type="ECO:0000313" key="3">
    <source>
        <dbReference type="Proteomes" id="UP000295447"/>
    </source>
</evidence>
<evidence type="ECO:0000256" key="1">
    <source>
        <dbReference type="SAM" id="MobiDB-lite"/>
    </source>
</evidence>
<keyword evidence="3" id="KW-1185">Reference proteome</keyword>
<feature type="region of interest" description="Disordered" evidence="1">
    <location>
        <begin position="49"/>
        <end position="69"/>
    </location>
</feature>
<protein>
    <submittedName>
        <fullName evidence="2">Uncharacterized protein</fullName>
    </submittedName>
</protein>
<sequence length="223" mass="23622">MGINRGSFGTKALVAAGLLVSCVGCVINAPSASPSKAVVPEESAQVPTPSVLVTAPPRPAPTSPAPVRHALTGPGTYTFTYQGAVGTIQVPANIKDPRLEPYGDYRRLAGARPITYLIAQVDNRSDDTINMYEVVVVTADGQQIEATPISDFIDTWRDSFAGENGSVKNYNLGIELSTSSSFDLYPGAKGTAFLGAKEPITTVKRVFVYPAGAFDRVEARRSK</sequence>
<dbReference type="AlphaFoldDB" id="A0A4R8A3P4"/>
<gene>
    <name evidence="2" type="ORF">EV650_1686</name>
</gene>